<protein>
    <submittedName>
        <fullName evidence="3">Uncharacterized protein</fullName>
    </submittedName>
</protein>
<evidence type="ECO:0000313" key="3">
    <source>
        <dbReference type="WBParaSite" id="nRc.2.0.1.t19406-RA"/>
    </source>
</evidence>
<dbReference type="Proteomes" id="UP000887565">
    <property type="component" value="Unplaced"/>
</dbReference>
<feature type="chain" id="PRO_5036903511" evidence="1">
    <location>
        <begin position="30"/>
        <end position="110"/>
    </location>
</feature>
<sequence>MVKDKLARKFAAIFVLLVLSLDYNSNVVSLICYENTSTNEKQEIVNCGNCSMCAVEVDMEDLRLNRLTSKAMSKDMEDLTPYKRFLDTGLKIDDYKVLNVCVLEEKLTIA</sequence>
<keyword evidence="1" id="KW-0732">Signal</keyword>
<accession>A0A915IYX3</accession>
<reference evidence="3" key="1">
    <citation type="submission" date="2022-11" db="UniProtKB">
        <authorList>
            <consortium name="WormBaseParasite"/>
        </authorList>
    </citation>
    <scope>IDENTIFICATION</scope>
</reference>
<proteinExistence type="predicted"/>
<evidence type="ECO:0000256" key="1">
    <source>
        <dbReference type="SAM" id="SignalP"/>
    </source>
</evidence>
<dbReference type="WBParaSite" id="nRc.2.0.1.t19406-RA">
    <property type="protein sequence ID" value="nRc.2.0.1.t19406-RA"/>
    <property type="gene ID" value="nRc.2.0.1.g19406"/>
</dbReference>
<dbReference type="AlphaFoldDB" id="A0A915IYX3"/>
<name>A0A915IYX3_ROMCU</name>
<feature type="signal peptide" evidence="1">
    <location>
        <begin position="1"/>
        <end position="29"/>
    </location>
</feature>
<evidence type="ECO:0000313" key="2">
    <source>
        <dbReference type="Proteomes" id="UP000887565"/>
    </source>
</evidence>
<keyword evidence="2" id="KW-1185">Reference proteome</keyword>
<organism evidence="2 3">
    <name type="scientific">Romanomermis culicivorax</name>
    <name type="common">Nematode worm</name>
    <dbReference type="NCBI Taxonomy" id="13658"/>
    <lineage>
        <taxon>Eukaryota</taxon>
        <taxon>Metazoa</taxon>
        <taxon>Ecdysozoa</taxon>
        <taxon>Nematoda</taxon>
        <taxon>Enoplea</taxon>
        <taxon>Dorylaimia</taxon>
        <taxon>Mermithida</taxon>
        <taxon>Mermithoidea</taxon>
        <taxon>Mermithidae</taxon>
        <taxon>Romanomermis</taxon>
    </lineage>
</organism>